<accession>A0A8J3Q5Y0</accession>
<dbReference type="GO" id="GO:0046353">
    <property type="term" value="F:aminoglycoside 3-N-acetyltransferase activity"/>
    <property type="evidence" value="ECO:0007669"/>
    <property type="project" value="UniProtKB-EC"/>
</dbReference>
<gene>
    <name evidence="5" type="ORF">Rhe02_20760</name>
</gene>
<dbReference type="GO" id="GO:0046677">
    <property type="term" value="P:response to antibiotic"/>
    <property type="evidence" value="ECO:0007669"/>
    <property type="project" value="UniProtKB-KW"/>
</dbReference>
<organism evidence="5 6">
    <name type="scientific">Rhizocola hellebori</name>
    <dbReference type="NCBI Taxonomy" id="1392758"/>
    <lineage>
        <taxon>Bacteria</taxon>
        <taxon>Bacillati</taxon>
        <taxon>Actinomycetota</taxon>
        <taxon>Actinomycetes</taxon>
        <taxon>Micromonosporales</taxon>
        <taxon>Micromonosporaceae</taxon>
        <taxon>Rhizocola</taxon>
    </lineage>
</organism>
<dbReference type="PANTHER" id="PTHR11104">
    <property type="entry name" value="AMINOGLYCOSIDE N3-ACETYLTRANSFERASE"/>
    <property type="match status" value="1"/>
</dbReference>
<dbReference type="InterPro" id="IPR028345">
    <property type="entry name" value="Antibiotic_NAT-like"/>
</dbReference>
<keyword evidence="2 4" id="KW-0808">Transferase</keyword>
<reference evidence="5" key="1">
    <citation type="submission" date="2021-01" db="EMBL/GenBank/DDBJ databases">
        <title>Whole genome shotgun sequence of Rhizocola hellebori NBRC 109834.</title>
        <authorList>
            <person name="Komaki H."/>
            <person name="Tamura T."/>
        </authorList>
    </citation>
    <scope>NUCLEOTIDE SEQUENCE</scope>
    <source>
        <strain evidence="5">NBRC 109834</strain>
    </source>
</reference>
<dbReference type="EMBL" id="BONY01000010">
    <property type="protein sequence ID" value="GIH04009.1"/>
    <property type="molecule type" value="Genomic_DNA"/>
</dbReference>
<dbReference type="AlphaFoldDB" id="A0A8J3Q5Y0"/>
<dbReference type="RefSeq" id="WP_203907905.1">
    <property type="nucleotide sequence ID" value="NZ_BONY01000010.1"/>
</dbReference>
<dbReference type="EC" id="2.3.1.-" evidence="4"/>
<dbReference type="Pfam" id="PF02522">
    <property type="entry name" value="Antibiotic_NAT"/>
    <property type="match status" value="1"/>
</dbReference>
<evidence type="ECO:0000256" key="3">
    <source>
        <dbReference type="ARBA" id="ARBA00023315"/>
    </source>
</evidence>
<evidence type="ECO:0000256" key="1">
    <source>
        <dbReference type="ARBA" id="ARBA00006383"/>
    </source>
</evidence>
<dbReference type="PANTHER" id="PTHR11104:SF0">
    <property type="entry name" value="SPBETA PROPHAGE-DERIVED AMINOGLYCOSIDE N(3')-ACETYLTRANSFERASE-LIKE PROTEIN YOKD"/>
    <property type="match status" value="1"/>
</dbReference>
<protein>
    <recommendedName>
        <fullName evidence="4">Aminoglycoside N(3)-acetyltransferase</fullName>
        <ecNumber evidence="4">2.3.1.-</ecNumber>
    </recommendedName>
</protein>
<dbReference type="SUPFAM" id="SSF110710">
    <property type="entry name" value="TTHA0583/YokD-like"/>
    <property type="match status" value="1"/>
</dbReference>
<dbReference type="Proteomes" id="UP000612899">
    <property type="component" value="Unassembled WGS sequence"/>
</dbReference>
<evidence type="ECO:0000313" key="6">
    <source>
        <dbReference type="Proteomes" id="UP000612899"/>
    </source>
</evidence>
<evidence type="ECO:0000256" key="4">
    <source>
        <dbReference type="RuleBase" id="RU365031"/>
    </source>
</evidence>
<keyword evidence="3 4" id="KW-0012">Acyltransferase</keyword>
<comment type="caution">
    <text evidence="5">The sequence shown here is derived from an EMBL/GenBank/DDBJ whole genome shotgun (WGS) entry which is preliminary data.</text>
</comment>
<dbReference type="NCBIfam" id="NF033082">
    <property type="entry name" value="AAC_3"/>
    <property type="match status" value="1"/>
</dbReference>
<comment type="catalytic activity">
    <reaction evidence="4">
        <text>a 2-deoxystreptamine antibiotic + acetyl-CoA = an N(3)-acetyl-2-deoxystreptamine antibiotic + CoA + H(+)</text>
        <dbReference type="Rhea" id="RHEA:12665"/>
        <dbReference type="ChEBI" id="CHEBI:15378"/>
        <dbReference type="ChEBI" id="CHEBI:57287"/>
        <dbReference type="ChEBI" id="CHEBI:57288"/>
        <dbReference type="ChEBI" id="CHEBI:57921"/>
        <dbReference type="ChEBI" id="CHEBI:77452"/>
        <dbReference type="EC" id="2.3.1.81"/>
    </reaction>
</comment>
<evidence type="ECO:0000256" key="2">
    <source>
        <dbReference type="ARBA" id="ARBA00022679"/>
    </source>
</evidence>
<keyword evidence="6" id="KW-1185">Reference proteome</keyword>
<sequence length="274" mass="29902">MNNTEWITADQLGDALSDAGLPAGGIVMVHARLSAFPWIVGGAESVVHALLKAVGPGGTITAYAGWEDNPYHLGSWPPERQAAYHHGMPAFDPAISEARRGYGRLPERIRTWPQAHRSAHPEMNLVAIGPQADWLTRSDLDDDPYGSGSPLARLVQANATILMLAAPLDSLTLIHHAERIADAEPKRWATYRMPVRRNGETVWHPFTAIDTSRGAYDYATHVGAEGYIDTIARSALDHGIGRQATIFGADCHMFAAKPLVDHATSWIDQRFSSE</sequence>
<comment type="similarity">
    <text evidence="1 4">Belongs to the antibiotic N-acetyltransferase family.</text>
</comment>
<dbReference type="InterPro" id="IPR003679">
    <property type="entry name" value="Amioglycoside_AcTrfase"/>
</dbReference>
<keyword evidence="4" id="KW-0046">Antibiotic resistance</keyword>
<name>A0A8J3Q5Y0_9ACTN</name>
<evidence type="ECO:0000313" key="5">
    <source>
        <dbReference type="EMBL" id="GIH04009.1"/>
    </source>
</evidence>
<proteinExistence type="inferred from homology"/>